<keyword evidence="5" id="KW-0804">Transcription</keyword>
<gene>
    <name evidence="7" type="ORF">Pro02_23650</name>
</gene>
<dbReference type="Gene3D" id="1.10.10.10">
    <property type="entry name" value="Winged helix-like DNA-binding domain superfamily/Winged helix DNA-binding domain"/>
    <property type="match status" value="1"/>
</dbReference>
<dbReference type="InterPro" id="IPR015424">
    <property type="entry name" value="PyrdxlP-dep_Trfase"/>
</dbReference>
<dbReference type="InterPro" id="IPR004839">
    <property type="entry name" value="Aminotransferase_I/II_large"/>
</dbReference>
<evidence type="ECO:0000256" key="5">
    <source>
        <dbReference type="ARBA" id="ARBA00023163"/>
    </source>
</evidence>
<dbReference type="Proteomes" id="UP000655044">
    <property type="component" value="Unassembled WGS sequence"/>
</dbReference>
<dbReference type="SUPFAM" id="SSF53383">
    <property type="entry name" value="PLP-dependent transferases"/>
    <property type="match status" value="1"/>
</dbReference>
<dbReference type="RefSeq" id="WP_068921609.1">
    <property type="nucleotide sequence ID" value="NZ_BMQP01000007.1"/>
</dbReference>
<dbReference type="Gene3D" id="3.40.640.10">
    <property type="entry name" value="Type I PLP-dependent aspartate aminotransferase-like (Major domain)"/>
    <property type="match status" value="1"/>
</dbReference>
<dbReference type="GO" id="GO:0003700">
    <property type="term" value="F:DNA-binding transcription factor activity"/>
    <property type="evidence" value="ECO:0007669"/>
    <property type="project" value="InterPro"/>
</dbReference>
<accession>A0A8J3WCL1</accession>
<dbReference type="PROSITE" id="PS50949">
    <property type="entry name" value="HTH_GNTR"/>
    <property type="match status" value="1"/>
</dbReference>
<comment type="caution">
    <text evidence="7">The sequence shown here is derived from an EMBL/GenBank/DDBJ whole genome shotgun (WGS) entry which is preliminary data.</text>
</comment>
<dbReference type="InterPro" id="IPR015421">
    <property type="entry name" value="PyrdxlP-dep_Trfase_major"/>
</dbReference>
<feature type="domain" description="HTH gntR-type" evidence="6">
    <location>
        <begin position="11"/>
        <end position="79"/>
    </location>
</feature>
<evidence type="ECO:0000256" key="1">
    <source>
        <dbReference type="ARBA" id="ARBA00005384"/>
    </source>
</evidence>
<comment type="similarity">
    <text evidence="1">In the C-terminal section; belongs to the class-I pyridoxal-phosphate-dependent aminotransferase family.</text>
</comment>
<dbReference type="Pfam" id="PF00155">
    <property type="entry name" value="Aminotran_1_2"/>
    <property type="match status" value="1"/>
</dbReference>
<dbReference type="PANTHER" id="PTHR46577">
    <property type="entry name" value="HTH-TYPE TRANSCRIPTIONAL REGULATORY PROTEIN GABR"/>
    <property type="match status" value="1"/>
</dbReference>
<dbReference type="SUPFAM" id="SSF46785">
    <property type="entry name" value="Winged helix' DNA-binding domain"/>
    <property type="match status" value="1"/>
</dbReference>
<evidence type="ECO:0000256" key="4">
    <source>
        <dbReference type="ARBA" id="ARBA00023125"/>
    </source>
</evidence>
<keyword evidence="8" id="KW-1185">Reference proteome</keyword>
<dbReference type="OrthoDB" id="5415143at2"/>
<dbReference type="InterPro" id="IPR036390">
    <property type="entry name" value="WH_DNA-bd_sf"/>
</dbReference>
<dbReference type="Pfam" id="PF00392">
    <property type="entry name" value="GntR"/>
    <property type="match status" value="1"/>
</dbReference>
<dbReference type="GO" id="GO:0030170">
    <property type="term" value="F:pyridoxal phosphate binding"/>
    <property type="evidence" value="ECO:0007669"/>
    <property type="project" value="InterPro"/>
</dbReference>
<dbReference type="GO" id="GO:0003677">
    <property type="term" value="F:DNA binding"/>
    <property type="evidence" value="ECO:0007669"/>
    <property type="project" value="UniProtKB-KW"/>
</dbReference>
<sequence length="471" mass="50769">MELFIDPDDERSLTRQLYEQIREAIMNGRLRPGDRLAPSRAVAAELGIARSTVTGVYGALAAEGYTEGRAGGGTVVAAGYGPSLQGPPPGALAPTPRSAALRRYDDDPQAEALFELRPGRIDARLFPAAVWRRCVLAGLRQDPTLYGDPTGTADLRAALTRWLAGSRGITMTPDQAVVTAGTGHAVDLVARVLLSPGDVAAVEEPGYPPVRELLRCHGVEVAGVPVDEHGIVVDAIPSDARLVYVTPSHQYPLGVVLSRRRRLELLRWAGRHGAAVVEDDYDSEFRHTARPLEPLHRLDRDGRVIYIGSFSKILSPGLRTGFLVAPMALVPAITTVRQAVDWCPPLATQQALTVFIDAGHLGRHLRRMRAAYTTRFHRIHRELLDRLPAGYRPLPVQAGLHVAVAGPETAAQANVCQALLRHGVLVGSLRRTYQEPRSVAGFLVGFGALPTERVTAAIDALVTGLTALTGR</sequence>
<dbReference type="InterPro" id="IPR036388">
    <property type="entry name" value="WH-like_DNA-bd_sf"/>
</dbReference>
<evidence type="ECO:0000259" key="6">
    <source>
        <dbReference type="PROSITE" id="PS50949"/>
    </source>
</evidence>
<proteinExistence type="inferred from homology"/>
<keyword evidence="2" id="KW-0663">Pyridoxal phosphate</keyword>
<evidence type="ECO:0000313" key="7">
    <source>
        <dbReference type="EMBL" id="GIH83957.1"/>
    </source>
</evidence>
<dbReference type="InterPro" id="IPR000524">
    <property type="entry name" value="Tscrpt_reg_HTH_GntR"/>
</dbReference>
<dbReference type="AlphaFoldDB" id="A0A8J3WCL1"/>
<name>A0A8J3WCL1_PLARO</name>
<reference evidence="7" key="1">
    <citation type="submission" date="2021-01" db="EMBL/GenBank/DDBJ databases">
        <title>Whole genome shotgun sequence of Planobispora rosea NBRC 15558.</title>
        <authorList>
            <person name="Komaki H."/>
            <person name="Tamura T."/>
        </authorList>
    </citation>
    <scope>NUCLEOTIDE SEQUENCE</scope>
    <source>
        <strain evidence="7">NBRC 15558</strain>
    </source>
</reference>
<dbReference type="SMART" id="SM00345">
    <property type="entry name" value="HTH_GNTR"/>
    <property type="match status" value="1"/>
</dbReference>
<evidence type="ECO:0000313" key="8">
    <source>
        <dbReference type="Proteomes" id="UP000655044"/>
    </source>
</evidence>
<evidence type="ECO:0000256" key="3">
    <source>
        <dbReference type="ARBA" id="ARBA00023015"/>
    </source>
</evidence>
<organism evidence="7 8">
    <name type="scientific">Planobispora rosea</name>
    <dbReference type="NCBI Taxonomy" id="35762"/>
    <lineage>
        <taxon>Bacteria</taxon>
        <taxon>Bacillati</taxon>
        <taxon>Actinomycetota</taxon>
        <taxon>Actinomycetes</taxon>
        <taxon>Streptosporangiales</taxon>
        <taxon>Streptosporangiaceae</taxon>
        <taxon>Planobispora</taxon>
    </lineage>
</organism>
<protein>
    <submittedName>
        <fullName evidence="7">GntR family transcriptional regulator</fullName>
    </submittedName>
</protein>
<keyword evidence="4" id="KW-0238">DNA-binding</keyword>
<evidence type="ECO:0000256" key="2">
    <source>
        <dbReference type="ARBA" id="ARBA00022898"/>
    </source>
</evidence>
<keyword evidence="3" id="KW-0805">Transcription regulation</keyword>
<dbReference type="PANTHER" id="PTHR46577:SF1">
    <property type="entry name" value="HTH-TYPE TRANSCRIPTIONAL REGULATORY PROTEIN GABR"/>
    <property type="match status" value="1"/>
</dbReference>
<dbReference type="InterPro" id="IPR051446">
    <property type="entry name" value="HTH_trans_reg/aminotransferase"/>
</dbReference>
<dbReference type="CDD" id="cd07377">
    <property type="entry name" value="WHTH_GntR"/>
    <property type="match status" value="1"/>
</dbReference>
<dbReference type="CDD" id="cd00609">
    <property type="entry name" value="AAT_like"/>
    <property type="match status" value="1"/>
</dbReference>
<dbReference type="EMBL" id="BOOI01000019">
    <property type="protein sequence ID" value="GIH83957.1"/>
    <property type="molecule type" value="Genomic_DNA"/>
</dbReference>